<dbReference type="FunFam" id="2.60.40.10:FF:000045">
    <property type="entry name" value="Ephrin type-A receptor 5"/>
    <property type="match status" value="1"/>
</dbReference>
<dbReference type="InterPro" id="IPR036116">
    <property type="entry name" value="FN3_sf"/>
</dbReference>
<dbReference type="FunFam" id="1.10.150.50:FF:000001">
    <property type="entry name" value="Ephrin type-A receptor 5"/>
    <property type="match status" value="1"/>
</dbReference>
<dbReference type="SUPFAM" id="SSF49265">
    <property type="entry name" value="Fibronectin type III"/>
    <property type="match status" value="1"/>
</dbReference>
<sequence>SPKFILILLDSKAQQTELEWISYPPNGWEEISGLDENYTPIRTYQVCQVMEPNQNNWLRTNWIEKGDAQRIFVELKFTLRDCNSLPGVVGTCKETFNLYYQETDSEVGRSLRENQYVKIDTIAADESFTQGDLGERKMKLNTELRIIGPLSRRGFYLAFQDVGACIALVSVKVYYKKCWSIIENLATFPDTVTGSEFSSLVEVEGMCVSDAEEEADNSPKMHCSAEGEWLVPIGKCICRAGFHQKGDACEPCGRGFYKSSSQDLQCSRCPAHSFNDREGSWRCDCEDGYYRALSDPPSVACTRPPSAPQNLVYNINQTTVSLEWSPPADTGGRNDVTYRVICRRCSWEPEECVPCGPNVGFSPAQSGLVDTYVTIVDLLAHANYTFEVEAVNGVSDLSRTQRLFAAVSIATGQAAPSQVSEVIKEKVQQRSVQLSWQEPQQPNGVITEYEIKYYEKDRIYSTVRSKSTSATVNNLKPSTAYVFQIRAFTEAGYGTYGPRVEITTKEENTATIVSSEQNPVIIIAVVAVAGTIILVFMVFGFIIGRRHCGYSKADQEGDEELYFQFKFPGTKTYIDPETYEDPNRAVHQFAKELDASCIKIERVIGAGEFGEVCSGRLKLPGKRDVSVAIKTLKVGYTEKQRRDFLCEASIMGQFDHPNVVHLEGVVTRGKPVMIVIEYMENGSLDAFLRKHDGQFTVIQLVGMLRGIAAGMRYLSDMGYVHRDLAARNILVNSNLVCKVSDFGLSRVIDDDPEAVYTTTGGKIPVRWTAPEAIQYRKFTSASDVWSYGIVMWEVMSYGERPYWDMSNQDVIKAIEEGYRLPAPMDCPPGLHQLMLDCWQKDRAERPKFDQIVGILDKMIRNPNTLKTPVGTCTRPISPLLDQSTPDFTAFRSVGEWLEAIKMERYRDNFTAAGYSSLESVARMSIEDVMRLGITLVGHQKKIMSSIQTTRAQMLHLHGTGVQV</sequence>
<keyword evidence="5" id="KW-0597">Phosphoprotein</keyword>
<keyword evidence="16 26" id="KW-0472">Membrane</keyword>
<feature type="binding site" evidence="23 25">
    <location>
        <position position="630"/>
    </location>
    <ligand>
        <name>ATP</name>
        <dbReference type="ChEBI" id="CHEBI:30616"/>
    </ligand>
</feature>
<dbReference type="FunFam" id="2.60.40.1770:FF:000001">
    <property type="entry name" value="Ephrin type-A receptor 5"/>
    <property type="match status" value="1"/>
</dbReference>
<keyword evidence="12" id="KW-0418">Kinase</keyword>
<dbReference type="Gene3D" id="1.10.510.10">
    <property type="entry name" value="Transferase(Phosphotransferase) domain 1"/>
    <property type="match status" value="1"/>
</dbReference>
<dbReference type="Pfam" id="PF14575">
    <property type="entry name" value="EphA2_TM"/>
    <property type="match status" value="1"/>
</dbReference>
<dbReference type="InterPro" id="IPR003961">
    <property type="entry name" value="FN3_dom"/>
</dbReference>
<keyword evidence="15 26" id="KW-1133">Transmembrane helix</keyword>
<feature type="disulfide bond" evidence="24">
    <location>
        <begin position="82"/>
        <end position="92"/>
    </location>
</feature>
<dbReference type="InterPro" id="IPR016257">
    <property type="entry name" value="Tyr_kinase_ephrin_rcpt"/>
</dbReference>
<evidence type="ECO:0000256" key="16">
    <source>
        <dbReference type="ARBA" id="ARBA00023136"/>
    </source>
</evidence>
<gene>
    <name evidence="31" type="primary">epha7</name>
</gene>
<dbReference type="Gene3D" id="3.30.200.20">
    <property type="entry name" value="Phosphorylase Kinase, domain 1"/>
    <property type="match status" value="1"/>
</dbReference>
<dbReference type="AlphaFoldDB" id="A0A673BK47"/>
<evidence type="ECO:0000256" key="21">
    <source>
        <dbReference type="ARBA" id="ARBA00072209"/>
    </source>
</evidence>
<evidence type="ECO:0000256" key="26">
    <source>
        <dbReference type="SAM" id="Phobius"/>
    </source>
</evidence>
<dbReference type="SMART" id="SM00060">
    <property type="entry name" value="FN3"/>
    <property type="match status" value="2"/>
</dbReference>
<evidence type="ECO:0000256" key="7">
    <source>
        <dbReference type="ARBA" id="ARBA00022692"/>
    </source>
</evidence>
<dbReference type="FunFam" id="2.10.50.10:FF:000001">
    <property type="entry name" value="Ephrin type-A receptor 5"/>
    <property type="match status" value="1"/>
</dbReference>
<dbReference type="InterPro" id="IPR017441">
    <property type="entry name" value="Protein_kinase_ATP_BS"/>
</dbReference>
<keyword evidence="18" id="KW-0675">Receptor</keyword>
<dbReference type="InterPro" id="IPR001090">
    <property type="entry name" value="Ephrin_rcpt_lig-bd_dom"/>
</dbReference>
<evidence type="ECO:0000259" key="29">
    <source>
        <dbReference type="PROSITE" id="PS50853"/>
    </source>
</evidence>
<evidence type="ECO:0000256" key="20">
    <source>
        <dbReference type="ARBA" id="ARBA00051243"/>
    </source>
</evidence>
<dbReference type="PRINTS" id="PR00109">
    <property type="entry name" value="TYRKINASE"/>
</dbReference>
<dbReference type="Gene3D" id="1.10.150.50">
    <property type="entry name" value="Transcription Factor, Ets-1"/>
    <property type="match status" value="1"/>
</dbReference>
<dbReference type="SUPFAM" id="SSF56112">
    <property type="entry name" value="Protein kinase-like (PK-like)"/>
    <property type="match status" value="1"/>
</dbReference>
<dbReference type="Gene3D" id="2.60.120.260">
    <property type="entry name" value="Galactose-binding domain-like"/>
    <property type="match status" value="1"/>
</dbReference>
<evidence type="ECO:0000256" key="19">
    <source>
        <dbReference type="ARBA" id="ARBA00023180"/>
    </source>
</evidence>
<feature type="active site" description="Proton acceptor" evidence="22">
    <location>
        <position position="723"/>
    </location>
</feature>
<keyword evidence="7 26" id="KW-0812">Transmembrane</keyword>
<evidence type="ECO:0000256" key="12">
    <source>
        <dbReference type="ARBA" id="ARBA00022777"/>
    </source>
</evidence>
<dbReference type="GO" id="GO:0005524">
    <property type="term" value="F:ATP binding"/>
    <property type="evidence" value="ECO:0007669"/>
    <property type="project" value="UniProtKB-UniRule"/>
</dbReference>
<feature type="domain" description="Fibronectin type-III" evidence="29">
    <location>
        <begin position="304"/>
        <end position="414"/>
    </location>
</feature>
<dbReference type="Proteomes" id="UP000472271">
    <property type="component" value="Chromosome 24"/>
</dbReference>
<feature type="binding site" evidence="23">
    <location>
        <begin position="604"/>
        <end position="612"/>
    </location>
    <ligand>
        <name>ATP</name>
        <dbReference type="ChEBI" id="CHEBI:30616"/>
    </ligand>
</feature>
<dbReference type="GO" id="GO:0030425">
    <property type="term" value="C:dendrite"/>
    <property type="evidence" value="ECO:0007669"/>
    <property type="project" value="TreeGrafter"/>
</dbReference>
<dbReference type="PROSITE" id="PS00107">
    <property type="entry name" value="PROTEIN_KINASE_ATP"/>
    <property type="match status" value="1"/>
</dbReference>
<evidence type="ECO:0000256" key="5">
    <source>
        <dbReference type="ARBA" id="ARBA00022553"/>
    </source>
</evidence>
<dbReference type="Pfam" id="PF01404">
    <property type="entry name" value="Ephrin_lbd"/>
    <property type="match status" value="1"/>
</dbReference>
<evidence type="ECO:0000256" key="11">
    <source>
        <dbReference type="ARBA" id="ARBA00022741"/>
    </source>
</evidence>
<dbReference type="PANTHER" id="PTHR46877:SF9">
    <property type="entry name" value="EPHRIN TYPE-A RECEPTOR 7"/>
    <property type="match status" value="1"/>
</dbReference>
<keyword evidence="10" id="KW-0677">Repeat</keyword>
<dbReference type="InterPro" id="IPR008979">
    <property type="entry name" value="Galactose-bd-like_sf"/>
</dbReference>
<reference evidence="31" key="2">
    <citation type="submission" date="2025-08" db="UniProtKB">
        <authorList>
            <consortium name="Ensembl"/>
        </authorList>
    </citation>
    <scope>IDENTIFICATION</scope>
</reference>
<dbReference type="InterPro" id="IPR013761">
    <property type="entry name" value="SAM/pointed_sf"/>
</dbReference>
<dbReference type="GO" id="GO:0005886">
    <property type="term" value="C:plasma membrane"/>
    <property type="evidence" value="ECO:0007669"/>
    <property type="project" value="UniProtKB-SubCell"/>
</dbReference>
<dbReference type="SUPFAM" id="SSF49785">
    <property type="entry name" value="Galactose-binding domain-like"/>
    <property type="match status" value="1"/>
</dbReference>
<dbReference type="CDD" id="cd09548">
    <property type="entry name" value="SAM_EPH-A7"/>
    <property type="match status" value="1"/>
</dbReference>
<dbReference type="GO" id="GO:0006915">
    <property type="term" value="P:apoptotic process"/>
    <property type="evidence" value="ECO:0007669"/>
    <property type="project" value="UniProtKB-KW"/>
</dbReference>
<dbReference type="EC" id="2.7.10.1" evidence="2"/>
<dbReference type="InterPro" id="IPR020635">
    <property type="entry name" value="Tyr_kinase_cat_dom"/>
</dbReference>
<dbReference type="SMART" id="SM01411">
    <property type="entry name" value="Ephrin_rec_like"/>
    <property type="match status" value="1"/>
</dbReference>
<keyword evidence="11 23" id="KW-0547">Nucleotide-binding</keyword>
<dbReference type="SUPFAM" id="SSF47769">
    <property type="entry name" value="SAM/Pointed domain"/>
    <property type="match status" value="1"/>
</dbReference>
<name>A0A673BK47_9TELE</name>
<evidence type="ECO:0000256" key="8">
    <source>
        <dbReference type="ARBA" id="ARBA00022703"/>
    </source>
</evidence>
<dbReference type="SMART" id="SM00219">
    <property type="entry name" value="TyrKc"/>
    <property type="match status" value="1"/>
</dbReference>
<evidence type="ECO:0000256" key="14">
    <source>
        <dbReference type="ARBA" id="ARBA00022902"/>
    </source>
</evidence>
<dbReference type="InterPro" id="IPR000719">
    <property type="entry name" value="Prot_kinase_dom"/>
</dbReference>
<dbReference type="PROSITE" id="PS50105">
    <property type="entry name" value="SAM_DOMAIN"/>
    <property type="match status" value="1"/>
</dbReference>
<feature type="transmembrane region" description="Helical" evidence="26">
    <location>
        <begin position="520"/>
        <end position="543"/>
    </location>
</feature>
<feature type="domain" description="Protein kinase" evidence="27">
    <location>
        <begin position="598"/>
        <end position="859"/>
    </location>
</feature>
<dbReference type="Gene3D" id="2.60.40.10">
    <property type="entry name" value="Immunoglobulins"/>
    <property type="match status" value="2"/>
</dbReference>
<feature type="domain" description="SAM" evidence="28">
    <location>
        <begin position="888"/>
        <end position="952"/>
    </location>
</feature>
<dbReference type="CDD" id="cd00063">
    <property type="entry name" value="FN3"/>
    <property type="match status" value="2"/>
</dbReference>
<evidence type="ECO:0000256" key="9">
    <source>
        <dbReference type="ARBA" id="ARBA00022729"/>
    </source>
</evidence>
<keyword evidence="14" id="KW-0524">Neurogenesis</keyword>
<dbReference type="InterPro" id="IPR001245">
    <property type="entry name" value="Ser-Thr/Tyr_kinase_cat_dom"/>
</dbReference>
<evidence type="ECO:0000256" key="25">
    <source>
        <dbReference type="PROSITE-ProRule" id="PRU10141"/>
    </source>
</evidence>
<dbReference type="Pfam" id="PF07714">
    <property type="entry name" value="PK_Tyr_Ser-Thr"/>
    <property type="match status" value="1"/>
</dbReference>
<keyword evidence="17" id="KW-0829">Tyrosine-protein kinase</keyword>
<dbReference type="FunFam" id="2.60.40.10:FF:000190">
    <property type="entry name" value="Ephrin type-A receptor 7"/>
    <property type="match status" value="1"/>
</dbReference>
<dbReference type="PROSITE" id="PS00790">
    <property type="entry name" value="RECEPTOR_TYR_KIN_V_1"/>
    <property type="match status" value="1"/>
</dbReference>
<reference evidence="31" key="1">
    <citation type="submission" date="2019-06" db="EMBL/GenBank/DDBJ databases">
        <authorList>
            <consortium name="Wellcome Sanger Institute Data Sharing"/>
        </authorList>
    </citation>
    <scope>NUCLEOTIDE SEQUENCE [LARGE SCALE GENOMIC DNA]</scope>
</reference>
<keyword evidence="24" id="KW-1015">Disulfide bond</keyword>
<dbReference type="Pfam" id="PF00536">
    <property type="entry name" value="SAM_1"/>
    <property type="match status" value="1"/>
</dbReference>
<keyword evidence="32" id="KW-1185">Reference proteome</keyword>
<evidence type="ECO:0000256" key="6">
    <source>
        <dbReference type="ARBA" id="ARBA00022679"/>
    </source>
</evidence>
<comment type="catalytic activity">
    <reaction evidence="20">
        <text>L-tyrosyl-[protein] + ATP = O-phospho-L-tyrosyl-[protein] + ADP + H(+)</text>
        <dbReference type="Rhea" id="RHEA:10596"/>
        <dbReference type="Rhea" id="RHEA-COMP:10136"/>
        <dbReference type="Rhea" id="RHEA-COMP:20101"/>
        <dbReference type="ChEBI" id="CHEBI:15378"/>
        <dbReference type="ChEBI" id="CHEBI:30616"/>
        <dbReference type="ChEBI" id="CHEBI:46858"/>
        <dbReference type="ChEBI" id="CHEBI:61978"/>
        <dbReference type="ChEBI" id="CHEBI:456216"/>
        <dbReference type="EC" id="2.7.10.1"/>
    </reaction>
</comment>
<keyword evidence="3" id="KW-0217">Developmental protein</keyword>
<feature type="domain" description="Fibronectin type-III" evidence="29">
    <location>
        <begin position="415"/>
        <end position="507"/>
    </location>
</feature>
<evidence type="ECO:0000256" key="3">
    <source>
        <dbReference type="ARBA" id="ARBA00022473"/>
    </source>
</evidence>
<dbReference type="InterPro" id="IPR050449">
    <property type="entry name" value="Ephrin_rcpt_TKs"/>
</dbReference>
<dbReference type="PANTHER" id="PTHR46877">
    <property type="entry name" value="EPH RECEPTOR A5"/>
    <property type="match status" value="1"/>
</dbReference>
<feature type="disulfide bond" evidence="24">
    <location>
        <begin position="47"/>
        <end position="165"/>
    </location>
</feature>
<reference evidence="31" key="3">
    <citation type="submission" date="2025-09" db="UniProtKB">
        <authorList>
            <consortium name="Ensembl"/>
        </authorList>
    </citation>
    <scope>IDENTIFICATION</scope>
</reference>
<dbReference type="FunFam" id="2.60.120.260:FF:000001">
    <property type="entry name" value="Ephrin type-A receptor 7"/>
    <property type="match status" value="1"/>
</dbReference>
<dbReference type="Gene3D" id="2.60.40.1770">
    <property type="entry name" value="ephrin a2 ectodomain"/>
    <property type="match status" value="1"/>
</dbReference>
<dbReference type="PROSITE" id="PS00109">
    <property type="entry name" value="PROTEIN_KINASE_TYR"/>
    <property type="match status" value="1"/>
</dbReference>
<evidence type="ECO:0000256" key="22">
    <source>
        <dbReference type="PIRSR" id="PIRSR000666-1"/>
    </source>
</evidence>
<dbReference type="Pfam" id="PF25599">
    <property type="entry name" value="Ephrin_CRD"/>
    <property type="match status" value="1"/>
</dbReference>
<dbReference type="InterPro" id="IPR027936">
    <property type="entry name" value="Eph_TM"/>
</dbReference>
<evidence type="ECO:0000313" key="32">
    <source>
        <dbReference type="Proteomes" id="UP000472271"/>
    </source>
</evidence>
<dbReference type="PROSITE" id="PS50011">
    <property type="entry name" value="PROTEIN_KINASE_DOM"/>
    <property type="match status" value="1"/>
</dbReference>
<evidence type="ECO:0000259" key="27">
    <source>
        <dbReference type="PROSITE" id="PS50011"/>
    </source>
</evidence>
<dbReference type="FunFam" id="1.10.510.10:FF:000130">
    <property type="entry name" value="Ephrin type-A receptor 7"/>
    <property type="match status" value="1"/>
</dbReference>
<keyword evidence="9" id="KW-0732">Signal</keyword>
<dbReference type="InterPro" id="IPR001660">
    <property type="entry name" value="SAM"/>
</dbReference>
<evidence type="ECO:0000256" key="4">
    <source>
        <dbReference type="ARBA" id="ARBA00022475"/>
    </source>
</evidence>
<dbReference type="Gene3D" id="2.10.50.10">
    <property type="entry name" value="Tumor Necrosis Factor Receptor, subunit A, domain 2"/>
    <property type="match status" value="1"/>
</dbReference>
<dbReference type="SMART" id="SM00454">
    <property type="entry name" value="SAM"/>
    <property type="match status" value="1"/>
</dbReference>
<dbReference type="GO" id="GO:0007411">
    <property type="term" value="P:axon guidance"/>
    <property type="evidence" value="ECO:0007669"/>
    <property type="project" value="TreeGrafter"/>
</dbReference>
<dbReference type="Pfam" id="PF00041">
    <property type="entry name" value="fn3"/>
    <property type="match status" value="2"/>
</dbReference>
<evidence type="ECO:0000256" key="13">
    <source>
        <dbReference type="ARBA" id="ARBA00022840"/>
    </source>
</evidence>
<evidence type="ECO:0000256" key="17">
    <source>
        <dbReference type="ARBA" id="ARBA00023137"/>
    </source>
</evidence>
<evidence type="ECO:0000259" key="30">
    <source>
        <dbReference type="PROSITE" id="PS51550"/>
    </source>
</evidence>
<keyword evidence="19" id="KW-0325">Glycoprotein</keyword>
<dbReference type="PRINTS" id="PR00014">
    <property type="entry name" value="FNTYPEIII"/>
</dbReference>
<dbReference type="InterPro" id="IPR008266">
    <property type="entry name" value="Tyr_kinase_AS"/>
</dbReference>
<comment type="subcellular location">
    <subcellularLocation>
        <location evidence="1">Cell membrane</location>
        <topology evidence="1">Single-pass type I membrane protein</topology>
    </subcellularLocation>
</comment>
<evidence type="ECO:0000313" key="31">
    <source>
        <dbReference type="Ensembl" id="ENSSORP00005041654.1"/>
    </source>
</evidence>
<dbReference type="CDD" id="cd05066">
    <property type="entry name" value="PTKc_EphR_A"/>
    <property type="match status" value="1"/>
</dbReference>
<dbReference type="Pfam" id="PF07699">
    <property type="entry name" value="Ephrin_rec_like"/>
    <property type="match status" value="1"/>
</dbReference>
<dbReference type="InterPro" id="IPR001426">
    <property type="entry name" value="Tyr_kinase_rcpt_V_CS"/>
</dbReference>
<protein>
    <recommendedName>
        <fullName evidence="21">Ephrin type-A receptor 7</fullName>
        <ecNumber evidence="2">2.7.10.1</ecNumber>
    </recommendedName>
</protein>
<dbReference type="GO" id="GO:0005005">
    <property type="term" value="F:transmembrane-ephrin receptor activity"/>
    <property type="evidence" value="ECO:0007669"/>
    <property type="project" value="TreeGrafter"/>
</dbReference>
<dbReference type="PROSITE" id="PS50853">
    <property type="entry name" value="FN3"/>
    <property type="match status" value="2"/>
</dbReference>
<feature type="domain" description="Eph LBD" evidence="30">
    <location>
        <begin position="5"/>
        <end position="183"/>
    </location>
</feature>
<keyword evidence="13 23" id="KW-0067">ATP-binding</keyword>
<organism evidence="31 32">
    <name type="scientific">Sphaeramia orbicularis</name>
    <name type="common">orbiculate cardinalfish</name>
    <dbReference type="NCBI Taxonomy" id="375764"/>
    <lineage>
        <taxon>Eukaryota</taxon>
        <taxon>Metazoa</taxon>
        <taxon>Chordata</taxon>
        <taxon>Craniata</taxon>
        <taxon>Vertebrata</taxon>
        <taxon>Euteleostomi</taxon>
        <taxon>Actinopterygii</taxon>
        <taxon>Neopterygii</taxon>
        <taxon>Teleostei</taxon>
        <taxon>Neoteleostei</taxon>
        <taxon>Acanthomorphata</taxon>
        <taxon>Gobiaria</taxon>
        <taxon>Kurtiformes</taxon>
        <taxon>Apogonoidei</taxon>
        <taxon>Apogonidae</taxon>
        <taxon>Apogoninae</taxon>
        <taxon>Sphaeramia</taxon>
    </lineage>
</organism>
<evidence type="ECO:0000256" key="15">
    <source>
        <dbReference type="ARBA" id="ARBA00022989"/>
    </source>
</evidence>
<dbReference type="PIRSF" id="PIRSF000666">
    <property type="entry name" value="TyrPK_ephrin_receptor"/>
    <property type="match status" value="1"/>
</dbReference>
<dbReference type="FunFam" id="3.30.200.20:FF:000001">
    <property type="entry name" value="Ephrin type-A receptor 5"/>
    <property type="match status" value="1"/>
</dbReference>
<dbReference type="SMART" id="SM00615">
    <property type="entry name" value="EPH_lbd"/>
    <property type="match status" value="1"/>
</dbReference>
<keyword evidence="4" id="KW-1003">Cell membrane</keyword>
<evidence type="ECO:0000256" key="24">
    <source>
        <dbReference type="PIRSR" id="PIRSR000666-3"/>
    </source>
</evidence>
<keyword evidence="6" id="KW-0808">Transferase</keyword>
<dbReference type="InterPro" id="IPR013783">
    <property type="entry name" value="Ig-like_fold"/>
</dbReference>
<dbReference type="InterPro" id="IPR011009">
    <property type="entry name" value="Kinase-like_dom_sf"/>
</dbReference>
<evidence type="ECO:0000256" key="23">
    <source>
        <dbReference type="PIRSR" id="PIRSR000666-2"/>
    </source>
</evidence>
<dbReference type="Ensembl" id="ENSSORT00005042724.1">
    <property type="protein sequence ID" value="ENSSORP00005041654.1"/>
    <property type="gene ID" value="ENSSORG00005017514.1"/>
</dbReference>
<accession>A0A673BK47</accession>
<evidence type="ECO:0000256" key="1">
    <source>
        <dbReference type="ARBA" id="ARBA00004251"/>
    </source>
</evidence>
<evidence type="ECO:0000256" key="2">
    <source>
        <dbReference type="ARBA" id="ARBA00011902"/>
    </source>
</evidence>
<dbReference type="InterPro" id="IPR011641">
    <property type="entry name" value="Tyr-kin_ephrin_A/B_rcpt-like"/>
</dbReference>
<dbReference type="CDD" id="cd00185">
    <property type="entry name" value="TNFRSF"/>
    <property type="match status" value="1"/>
</dbReference>
<evidence type="ECO:0000256" key="18">
    <source>
        <dbReference type="ARBA" id="ARBA00023170"/>
    </source>
</evidence>
<proteinExistence type="predicted"/>
<evidence type="ECO:0000259" key="28">
    <source>
        <dbReference type="PROSITE" id="PS50105"/>
    </source>
</evidence>
<evidence type="ECO:0000256" key="10">
    <source>
        <dbReference type="ARBA" id="ARBA00022737"/>
    </source>
</evidence>
<dbReference type="PROSITE" id="PS51550">
    <property type="entry name" value="EPH_LBD"/>
    <property type="match status" value="1"/>
</dbReference>
<keyword evidence="8" id="KW-0053">Apoptosis</keyword>